<proteinExistence type="predicted"/>
<evidence type="ECO:0000256" key="1">
    <source>
        <dbReference type="SAM" id="MobiDB-lite"/>
    </source>
</evidence>
<protein>
    <submittedName>
        <fullName evidence="2">Uncharacterized protein</fullName>
    </submittedName>
</protein>
<feature type="compositionally biased region" description="Basic and acidic residues" evidence="1">
    <location>
        <begin position="35"/>
        <end position="44"/>
    </location>
</feature>
<organism evidence="2 3">
    <name type="scientific">Papaver atlanticum</name>
    <dbReference type="NCBI Taxonomy" id="357466"/>
    <lineage>
        <taxon>Eukaryota</taxon>
        <taxon>Viridiplantae</taxon>
        <taxon>Streptophyta</taxon>
        <taxon>Embryophyta</taxon>
        <taxon>Tracheophyta</taxon>
        <taxon>Spermatophyta</taxon>
        <taxon>Magnoliopsida</taxon>
        <taxon>Ranunculales</taxon>
        <taxon>Papaveraceae</taxon>
        <taxon>Papaveroideae</taxon>
        <taxon>Papaver</taxon>
    </lineage>
</organism>
<accession>A0AAD4SDT3</accession>
<feature type="non-terminal residue" evidence="2">
    <location>
        <position position="1"/>
    </location>
</feature>
<reference evidence="2" key="1">
    <citation type="submission" date="2022-04" db="EMBL/GenBank/DDBJ databases">
        <title>A functionally conserved STORR gene fusion in Papaver species that diverged 16.8 million years ago.</title>
        <authorList>
            <person name="Catania T."/>
        </authorList>
    </citation>
    <scope>NUCLEOTIDE SEQUENCE</scope>
    <source>
        <strain evidence="2">S-188037</strain>
    </source>
</reference>
<feature type="compositionally biased region" description="Acidic residues" evidence="1">
    <location>
        <begin position="59"/>
        <end position="68"/>
    </location>
</feature>
<dbReference type="Proteomes" id="UP001202328">
    <property type="component" value="Unassembled WGS sequence"/>
</dbReference>
<sequence>DHLEYKQWRTRSLPQFNELAMIFGDSRATGRHNRFRDNNNRDNHEVDEDRDDNTQDPNENVEDQNENT</sequence>
<gene>
    <name evidence="2" type="ORF">MKW98_007445</name>
</gene>
<evidence type="ECO:0000313" key="2">
    <source>
        <dbReference type="EMBL" id="KAI3891140.1"/>
    </source>
</evidence>
<name>A0AAD4SDT3_9MAGN</name>
<dbReference type="AlphaFoldDB" id="A0AAD4SDT3"/>
<dbReference type="EMBL" id="JAJJMB010012081">
    <property type="protein sequence ID" value="KAI3891140.1"/>
    <property type="molecule type" value="Genomic_DNA"/>
</dbReference>
<keyword evidence="3" id="KW-1185">Reference proteome</keyword>
<evidence type="ECO:0000313" key="3">
    <source>
        <dbReference type="Proteomes" id="UP001202328"/>
    </source>
</evidence>
<feature type="region of interest" description="Disordered" evidence="1">
    <location>
        <begin position="28"/>
        <end position="68"/>
    </location>
</feature>
<feature type="non-terminal residue" evidence="2">
    <location>
        <position position="68"/>
    </location>
</feature>
<comment type="caution">
    <text evidence="2">The sequence shown here is derived from an EMBL/GenBank/DDBJ whole genome shotgun (WGS) entry which is preliminary data.</text>
</comment>